<sequence>GMDVFSYIGGLIGCWLGISVWAFTGIAEETFLATLYYIKQFLKKSRNLQPARDKILFKRNTPSAHLY</sequence>
<keyword evidence="6" id="KW-1185">Reference proteome</keyword>
<keyword evidence="1" id="KW-1133">Transmembrane helix</keyword>
<dbReference type="AlphaFoldDB" id="A0A8X6NSN4"/>
<accession>A0A8X6NSN4</accession>
<dbReference type="EMBL" id="BMAW01111375">
    <property type="protein sequence ID" value="GFT47643.1"/>
    <property type="molecule type" value="Genomic_DNA"/>
</dbReference>
<organism evidence="2 6">
    <name type="scientific">Nephila pilipes</name>
    <name type="common">Giant wood spider</name>
    <name type="synonym">Nephila maculata</name>
    <dbReference type="NCBI Taxonomy" id="299642"/>
    <lineage>
        <taxon>Eukaryota</taxon>
        <taxon>Metazoa</taxon>
        <taxon>Ecdysozoa</taxon>
        <taxon>Arthropoda</taxon>
        <taxon>Chelicerata</taxon>
        <taxon>Arachnida</taxon>
        <taxon>Araneae</taxon>
        <taxon>Araneomorphae</taxon>
        <taxon>Entelegynae</taxon>
        <taxon>Araneoidea</taxon>
        <taxon>Nephilidae</taxon>
        <taxon>Nephila</taxon>
    </lineage>
</organism>
<protein>
    <submittedName>
        <fullName evidence="2">Uncharacterized protein</fullName>
    </submittedName>
</protein>
<comment type="caution">
    <text evidence="2">The sequence shown here is derived from an EMBL/GenBank/DDBJ whole genome shotgun (WGS) entry which is preliminary data.</text>
</comment>
<feature type="transmembrane region" description="Helical" evidence="1">
    <location>
        <begin position="6"/>
        <end position="38"/>
    </location>
</feature>
<keyword evidence="1" id="KW-0812">Transmembrane</keyword>
<dbReference type="EMBL" id="BMAW01037915">
    <property type="protein sequence ID" value="GFU50412.1"/>
    <property type="molecule type" value="Genomic_DNA"/>
</dbReference>
<dbReference type="Proteomes" id="UP000887013">
    <property type="component" value="Unassembled WGS sequence"/>
</dbReference>
<evidence type="ECO:0000256" key="1">
    <source>
        <dbReference type="SAM" id="Phobius"/>
    </source>
</evidence>
<feature type="non-terminal residue" evidence="2">
    <location>
        <position position="1"/>
    </location>
</feature>
<dbReference type="EMBL" id="BMAW01124420">
    <property type="protein sequence ID" value="GFU07783.1"/>
    <property type="molecule type" value="Genomic_DNA"/>
</dbReference>
<keyword evidence="1" id="KW-0472">Membrane</keyword>
<gene>
    <name evidence="4" type="ORF">NPIL_377801</name>
    <name evidence="5" type="ORF">NPIL_628441</name>
    <name evidence="2" type="ORF">NPIL_89021</name>
    <name evidence="3" type="ORF">NPIL_98211</name>
</gene>
<evidence type="ECO:0000313" key="2">
    <source>
        <dbReference type="EMBL" id="GFT29988.1"/>
    </source>
</evidence>
<name>A0A8X6NSN4_NEPPI</name>
<reference evidence="2" key="1">
    <citation type="submission" date="2020-08" db="EMBL/GenBank/DDBJ databases">
        <title>Multicomponent nature underlies the extraordinary mechanical properties of spider dragline silk.</title>
        <authorList>
            <person name="Kono N."/>
            <person name="Nakamura H."/>
            <person name="Mori M."/>
            <person name="Yoshida Y."/>
            <person name="Ohtoshi R."/>
            <person name="Malay A.D."/>
            <person name="Moran D.A.P."/>
            <person name="Tomita M."/>
            <person name="Numata K."/>
            <person name="Arakawa K."/>
        </authorList>
    </citation>
    <scope>NUCLEOTIDE SEQUENCE</scope>
</reference>
<dbReference type="EMBL" id="BMAW01012683">
    <property type="protein sequence ID" value="GFT29988.1"/>
    <property type="molecule type" value="Genomic_DNA"/>
</dbReference>
<evidence type="ECO:0000313" key="4">
    <source>
        <dbReference type="EMBL" id="GFU07783.1"/>
    </source>
</evidence>
<evidence type="ECO:0000313" key="3">
    <source>
        <dbReference type="EMBL" id="GFT47643.1"/>
    </source>
</evidence>
<proteinExistence type="predicted"/>
<dbReference type="OrthoDB" id="6463460at2759"/>
<evidence type="ECO:0000313" key="5">
    <source>
        <dbReference type="EMBL" id="GFU50412.1"/>
    </source>
</evidence>
<evidence type="ECO:0000313" key="6">
    <source>
        <dbReference type="Proteomes" id="UP000887013"/>
    </source>
</evidence>